<feature type="transmembrane region" description="Helical" evidence="1">
    <location>
        <begin position="152"/>
        <end position="172"/>
    </location>
</feature>
<feature type="transmembrane region" description="Helical" evidence="1">
    <location>
        <begin position="28"/>
        <end position="46"/>
    </location>
</feature>
<dbReference type="Pfam" id="PF02632">
    <property type="entry name" value="BioY"/>
    <property type="match status" value="2"/>
</dbReference>
<dbReference type="GO" id="GO:0015225">
    <property type="term" value="F:biotin transmembrane transporter activity"/>
    <property type="evidence" value="ECO:0007669"/>
    <property type="project" value="InterPro"/>
</dbReference>
<dbReference type="InterPro" id="IPR003784">
    <property type="entry name" value="BioY"/>
</dbReference>
<organism evidence="2">
    <name type="scientific">hydrothermal vent metagenome</name>
    <dbReference type="NCBI Taxonomy" id="652676"/>
    <lineage>
        <taxon>unclassified sequences</taxon>
        <taxon>metagenomes</taxon>
        <taxon>ecological metagenomes</taxon>
    </lineage>
</organism>
<reference evidence="2" key="1">
    <citation type="submission" date="2015-10" db="EMBL/GenBank/DDBJ databases">
        <authorList>
            <person name="Gilbert D.G."/>
        </authorList>
    </citation>
    <scope>NUCLEOTIDE SEQUENCE</scope>
</reference>
<feature type="transmembrane region" description="Helical" evidence="1">
    <location>
        <begin position="52"/>
        <end position="71"/>
    </location>
</feature>
<dbReference type="PANTHER" id="PTHR34295">
    <property type="entry name" value="BIOTIN TRANSPORTER BIOY"/>
    <property type="match status" value="1"/>
</dbReference>
<accession>A0A160V9F9</accession>
<gene>
    <name evidence="2" type="ORF">MGWOODY_Clf121</name>
</gene>
<protein>
    <submittedName>
        <fullName evidence="2">Substrate-specific component BioY of biotin ECF transporter</fullName>
    </submittedName>
</protein>
<name>A0A160V9F9_9ZZZZ</name>
<dbReference type="EMBL" id="FAXA01000268">
    <property type="protein sequence ID" value="CUV02498.1"/>
    <property type="molecule type" value="Genomic_DNA"/>
</dbReference>
<sequence length="219" mass="23274">MVAQTGTRSLIDAVIPVDGYNARIARDIALIVLFSIITAGLARFSIQLPFTPVPVTGQTLAVLLAGATLGSRRGAAAMVVYAVAGSQIDMFAGGGSVWQASSGGYIFGITSGSSGLVWDLASGGYITGFIPAAFVVGFLCERGWDRKYWIMVAMLAGNVILYIPGLIQLSFFVPNDKVMEFGLHPFIAGDLIKLYIAAISVPVAWSLLNLKQPRDEPWT</sequence>
<evidence type="ECO:0000313" key="2">
    <source>
        <dbReference type="EMBL" id="CUV02498.1"/>
    </source>
</evidence>
<dbReference type="Gene3D" id="1.10.1760.20">
    <property type="match status" value="1"/>
</dbReference>
<dbReference type="PANTHER" id="PTHR34295:SF1">
    <property type="entry name" value="BIOTIN TRANSPORTER BIOY"/>
    <property type="match status" value="1"/>
</dbReference>
<keyword evidence="1" id="KW-0472">Membrane</keyword>
<proteinExistence type="predicted"/>
<feature type="transmembrane region" description="Helical" evidence="1">
    <location>
        <begin position="120"/>
        <end position="140"/>
    </location>
</feature>
<dbReference type="GO" id="GO:0005886">
    <property type="term" value="C:plasma membrane"/>
    <property type="evidence" value="ECO:0007669"/>
    <property type="project" value="InterPro"/>
</dbReference>
<dbReference type="PIRSF" id="PIRSF016661">
    <property type="entry name" value="BioY"/>
    <property type="match status" value="1"/>
</dbReference>
<keyword evidence="1" id="KW-1133">Transmembrane helix</keyword>
<keyword evidence="1" id="KW-0812">Transmembrane</keyword>
<evidence type="ECO:0000256" key="1">
    <source>
        <dbReference type="SAM" id="Phobius"/>
    </source>
</evidence>
<feature type="transmembrane region" description="Helical" evidence="1">
    <location>
        <begin position="192"/>
        <end position="210"/>
    </location>
</feature>
<dbReference type="AlphaFoldDB" id="A0A160V9F9"/>
<feature type="transmembrane region" description="Helical" evidence="1">
    <location>
        <begin position="78"/>
        <end position="100"/>
    </location>
</feature>